<sequence precursor="true">MKNLLALGLALSAASTGQALALQGAGNPILLINEIRIDEPGTDVEEYFELLSIPSNVSLDGYTYLVIGDGSGGSGVIESVSDLTGGITGADGLFVGGTSNVTLTVPDLVLTLQFENSDNVTHLLVQGFTGANGDDLDTDDDGVLDVMPWTSVVDAVSLVENTDTPTSGEFYYGASLGFNDVGPDGTFVPSHVFRCLTSLSDWRIGLFDVAGGSDTPGMFNANCNGTGSVFCDPGVANEVSATGGKITYAGSLSFQRNDTTLIATDVPNNFGLFIQSDTMMPAAAAQVGGNLCLGGTLVRLNQILLASNNAVSLQLDVQHMGLNEFGTIAGSTVFYQYYFRDSATAGGGNFSNGLMATWTL</sequence>
<evidence type="ECO:0000313" key="3">
    <source>
        <dbReference type="Proteomes" id="UP000320390"/>
    </source>
</evidence>
<accession>A0A518EQY0</accession>
<feature type="chain" id="PRO_5022139546" description="LTD domain-containing protein" evidence="1">
    <location>
        <begin position="22"/>
        <end position="360"/>
    </location>
</feature>
<proteinExistence type="predicted"/>
<dbReference type="Proteomes" id="UP000320390">
    <property type="component" value="Chromosome"/>
</dbReference>
<keyword evidence="3" id="KW-1185">Reference proteome</keyword>
<keyword evidence="1" id="KW-0732">Signal</keyword>
<organism evidence="2 3">
    <name type="scientific">Saltatorellus ferox</name>
    <dbReference type="NCBI Taxonomy" id="2528018"/>
    <lineage>
        <taxon>Bacteria</taxon>
        <taxon>Pseudomonadati</taxon>
        <taxon>Planctomycetota</taxon>
        <taxon>Planctomycetia</taxon>
        <taxon>Planctomycetia incertae sedis</taxon>
        <taxon>Saltatorellus</taxon>
    </lineage>
</organism>
<dbReference type="AlphaFoldDB" id="A0A518EQY0"/>
<evidence type="ECO:0000256" key="1">
    <source>
        <dbReference type="SAM" id="SignalP"/>
    </source>
</evidence>
<dbReference type="RefSeq" id="WP_145196731.1">
    <property type="nucleotide sequence ID" value="NZ_CP036434.1"/>
</dbReference>
<evidence type="ECO:0000313" key="2">
    <source>
        <dbReference type="EMBL" id="QDV06498.1"/>
    </source>
</evidence>
<gene>
    <name evidence="2" type="ORF">Poly30_20080</name>
</gene>
<dbReference type="EMBL" id="CP036434">
    <property type="protein sequence ID" value="QDV06498.1"/>
    <property type="molecule type" value="Genomic_DNA"/>
</dbReference>
<dbReference type="OrthoDB" id="287716at2"/>
<feature type="signal peptide" evidence="1">
    <location>
        <begin position="1"/>
        <end position="21"/>
    </location>
</feature>
<name>A0A518EQY0_9BACT</name>
<evidence type="ECO:0008006" key="4">
    <source>
        <dbReference type="Google" id="ProtNLM"/>
    </source>
</evidence>
<reference evidence="2 3" key="1">
    <citation type="submission" date="2019-02" db="EMBL/GenBank/DDBJ databases">
        <title>Deep-cultivation of Planctomycetes and their phenomic and genomic characterization uncovers novel biology.</title>
        <authorList>
            <person name="Wiegand S."/>
            <person name="Jogler M."/>
            <person name="Boedeker C."/>
            <person name="Pinto D."/>
            <person name="Vollmers J."/>
            <person name="Rivas-Marin E."/>
            <person name="Kohn T."/>
            <person name="Peeters S.H."/>
            <person name="Heuer A."/>
            <person name="Rast P."/>
            <person name="Oberbeckmann S."/>
            <person name="Bunk B."/>
            <person name="Jeske O."/>
            <person name="Meyerdierks A."/>
            <person name="Storesund J.E."/>
            <person name="Kallscheuer N."/>
            <person name="Luecker S."/>
            <person name="Lage O.M."/>
            <person name="Pohl T."/>
            <person name="Merkel B.J."/>
            <person name="Hornburger P."/>
            <person name="Mueller R.-W."/>
            <person name="Bruemmer F."/>
            <person name="Labrenz M."/>
            <person name="Spormann A.M."/>
            <person name="Op den Camp H."/>
            <person name="Overmann J."/>
            <person name="Amann R."/>
            <person name="Jetten M.S.M."/>
            <person name="Mascher T."/>
            <person name="Medema M.H."/>
            <person name="Devos D.P."/>
            <person name="Kaster A.-K."/>
            <person name="Ovreas L."/>
            <person name="Rohde M."/>
            <person name="Galperin M.Y."/>
            <person name="Jogler C."/>
        </authorList>
    </citation>
    <scope>NUCLEOTIDE SEQUENCE [LARGE SCALE GENOMIC DNA]</scope>
    <source>
        <strain evidence="2 3">Poly30</strain>
    </source>
</reference>
<protein>
    <recommendedName>
        <fullName evidence="4">LTD domain-containing protein</fullName>
    </recommendedName>
</protein>